<comment type="caution">
    <text evidence="2">The sequence shown here is derived from an EMBL/GenBank/DDBJ whole genome shotgun (WGS) entry which is preliminary data.</text>
</comment>
<proteinExistence type="predicted"/>
<feature type="chain" id="PRO_5017249194" evidence="1">
    <location>
        <begin position="26"/>
        <end position="75"/>
    </location>
</feature>
<sequence>MCMNTLVGQDDLVLLILESLSCVLSINEEEYAQSVDLGKIKLLKETRNGELSDTASSMIVRFWHDDVDDEGDALK</sequence>
<dbReference type="AlphaFoldDB" id="A0A392R6I6"/>
<evidence type="ECO:0000313" key="2">
    <source>
        <dbReference type="EMBL" id="MCI32228.1"/>
    </source>
</evidence>
<evidence type="ECO:0000256" key="1">
    <source>
        <dbReference type="SAM" id="SignalP"/>
    </source>
</evidence>
<dbReference type="Proteomes" id="UP000265520">
    <property type="component" value="Unassembled WGS sequence"/>
</dbReference>
<dbReference type="EMBL" id="LXQA010193631">
    <property type="protein sequence ID" value="MCI32228.1"/>
    <property type="molecule type" value="Genomic_DNA"/>
</dbReference>
<organism evidence="2 3">
    <name type="scientific">Trifolium medium</name>
    <dbReference type="NCBI Taxonomy" id="97028"/>
    <lineage>
        <taxon>Eukaryota</taxon>
        <taxon>Viridiplantae</taxon>
        <taxon>Streptophyta</taxon>
        <taxon>Embryophyta</taxon>
        <taxon>Tracheophyta</taxon>
        <taxon>Spermatophyta</taxon>
        <taxon>Magnoliopsida</taxon>
        <taxon>eudicotyledons</taxon>
        <taxon>Gunneridae</taxon>
        <taxon>Pentapetalae</taxon>
        <taxon>rosids</taxon>
        <taxon>fabids</taxon>
        <taxon>Fabales</taxon>
        <taxon>Fabaceae</taxon>
        <taxon>Papilionoideae</taxon>
        <taxon>50 kb inversion clade</taxon>
        <taxon>NPAAA clade</taxon>
        <taxon>Hologalegina</taxon>
        <taxon>IRL clade</taxon>
        <taxon>Trifolieae</taxon>
        <taxon>Trifolium</taxon>
    </lineage>
</organism>
<feature type="non-terminal residue" evidence="2">
    <location>
        <position position="75"/>
    </location>
</feature>
<reference evidence="2 3" key="1">
    <citation type="journal article" date="2018" name="Front. Plant Sci.">
        <title>Red Clover (Trifolium pratense) and Zigzag Clover (T. medium) - A Picture of Genomic Similarities and Differences.</title>
        <authorList>
            <person name="Dluhosova J."/>
            <person name="Istvanek J."/>
            <person name="Nedelnik J."/>
            <person name="Repkova J."/>
        </authorList>
    </citation>
    <scope>NUCLEOTIDE SEQUENCE [LARGE SCALE GENOMIC DNA]</scope>
    <source>
        <strain evidence="3">cv. 10/8</strain>
        <tissue evidence="2">Leaf</tissue>
    </source>
</reference>
<keyword evidence="3" id="KW-1185">Reference proteome</keyword>
<evidence type="ECO:0000313" key="3">
    <source>
        <dbReference type="Proteomes" id="UP000265520"/>
    </source>
</evidence>
<feature type="signal peptide" evidence="1">
    <location>
        <begin position="1"/>
        <end position="25"/>
    </location>
</feature>
<keyword evidence="1" id="KW-0732">Signal</keyword>
<accession>A0A392R6I6</accession>
<name>A0A392R6I6_9FABA</name>
<protein>
    <submittedName>
        <fullName evidence="2">Uncharacterized protein</fullName>
    </submittedName>
</protein>